<evidence type="ECO:0000256" key="3">
    <source>
        <dbReference type="PROSITE-ProRule" id="PRU00023"/>
    </source>
</evidence>
<protein>
    <submittedName>
        <fullName evidence="4">Uncharacterized protein</fullName>
    </submittedName>
</protein>
<dbReference type="SUPFAM" id="SSF48403">
    <property type="entry name" value="Ankyrin repeat"/>
    <property type="match status" value="1"/>
</dbReference>
<dbReference type="Proteomes" id="UP000696573">
    <property type="component" value="Unassembled WGS sequence"/>
</dbReference>
<keyword evidence="2 3" id="KW-0040">ANK repeat</keyword>
<feature type="repeat" description="ANK" evidence="3">
    <location>
        <begin position="63"/>
        <end position="85"/>
    </location>
</feature>
<organism evidence="4 5">
    <name type="scientific">Clonostachys rhizophaga</name>
    <dbReference type="NCBI Taxonomy" id="160324"/>
    <lineage>
        <taxon>Eukaryota</taxon>
        <taxon>Fungi</taxon>
        <taxon>Dikarya</taxon>
        <taxon>Ascomycota</taxon>
        <taxon>Pezizomycotina</taxon>
        <taxon>Sordariomycetes</taxon>
        <taxon>Hypocreomycetidae</taxon>
        <taxon>Hypocreales</taxon>
        <taxon>Bionectriaceae</taxon>
        <taxon>Clonostachys</taxon>
    </lineage>
</organism>
<dbReference type="Pfam" id="PF00023">
    <property type="entry name" value="Ank"/>
    <property type="match status" value="1"/>
</dbReference>
<dbReference type="PROSITE" id="PS50297">
    <property type="entry name" value="ANK_REP_REGION"/>
    <property type="match status" value="3"/>
</dbReference>
<dbReference type="PANTHER" id="PTHR24188">
    <property type="entry name" value="ANKYRIN REPEAT PROTEIN"/>
    <property type="match status" value="1"/>
</dbReference>
<dbReference type="Gene3D" id="1.25.40.20">
    <property type="entry name" value="Ankyrin repeat-containing domain"/>
    <property type="match status" value="2"/>
</dbReference>
<evidence type="ECO:0000256" key="2">
    <source>
        <dbReference type="ARBA" id="ARBA00023043"/>
    </source>
</evidence>
<comment type="caution">
    <text evidence="4">The sequence shown here is derived from an EMBL/GenBank/DDBJ whole genome shotgun (WGS) entry which is preliminary data.</text>
</comment>
<dbReference type="OrthoDB" id="20872at2759"/>
<evidence type="ECO:0000256" key="1">
    <source>
        <dbReference type="ARBA" id="ARBA00022737"/>
    </source>
</evidence>
<gene>
    <name evidence="4" type="ORF">CRHIZ90672A_00019022</name>
</gene>
<accession>A0A9N9VBE0</accession>
<keyword evidence="1" id="KW-0677">Repeat</keyword>
<proteinExistence type="predicted"/>
<sequence length="308" mass="33900">MLLDKGADFITQDNNGWTPLNEASCNGHAEIVKLLLEKGADFTTQNNNDAADKGADFVTRNSNGWTPFHVASNRGHVDVVELLLRAPHFNKPEGDTLGRTALFLPSRSGQVDVVQYLLSLKRFDPDTKNYNGSTALSTAVANGHCKVVELLIAAGVNAQDQLHVGRSLLWWASHAGKPQMIKMLSHPMELGETFSQADKAVTAFDTAAAWCDVFEAAQLLYAYVVYDFDADTWGAGKGYIAKKCKGSADSSGKCTLDEFLNYLKDFATAFLDTGLRERLLDLKDIKVEMKDRGGEYIKNIQSKVVDWE</sequence>
<dbReference type="Pfam" id="PF12796">
    <property type="entry name" value="Ank_2"/>
    <property type="match status" value="2"/>
</dbReference>
<dbReference type="InterPro" id="IPR036770">
    <property type="entry name" value="Ankyrin_rpt-contain_sf"/>
</dbReference>
<dbReference type="SMART" id="SM00248">
    <property type="entry name" value="ANK"/>
    <property type="match status" value="4"/>
</dbReference>
<dbReference type="PRINTS" id="PR01415">
    <property type="entry name" value="ANKYRIN"/>
</dbReference>
<dbReference type="AlphaFoldDB" id="A0A9N9VBE0"/>
<keyword evidence="5" id="KW-1185">Reference proteome</keyword>
<evidence type="ECO:0000313" key="5">
    <source>
        <dbReference type="Proteomes" id="UP000696573"/>
    </source>
</evidence>
<dbReference type="PANTHER" id="PTHR24188:SF29">
    <property type="entry name" value="GH09064P"/>
    <property type="match status" value="1"/>
</dbReference>
<dbReference type="PROSITE" id="PS50088">
    <property type="entry name" value="ANK_REPEAT"/>
    <property type="match status" value="3"/>
</dbReference>
<feature type="repeat" description="ANK" evidence="3">
    <location>
        <begin position="15"/>
        <end position="47"/>
    </location>
</feature>
<evidence type="ECO:0000313" key="4">
    <source>
        <dbReference type="EMBL" id="CAH0020119.1"/>
    </source>
</evidence>
<dbReference type="EMBL" id="CABFNQ020000626">
    <property type="protein sequence ID" value="CAH0020119.1"/>
    <property type="molecule type" value="Genomic_DNA"/>
</dbReference>
<name>A0A9N9VBE0_9HYPO</name>
<reference evidence="4" key="1">
    <citation type="submission" date="2021-10" db="EMBL/GenBank/DDBJ databases">
        <authorList>
            <person name="Piombo E."/>
        </authorList>
    </citation>
    <scope>NUCLEOTIDE SEQUENCE</scope>
</reference>
<feature type="repeat" description="ANK" evidence="3">
    <location>
        <begin position="131"/>
        <end position="163"/>
    </location>
</feature>
<dbReference type="InterPro" id="IPR002110">
    <property type="entry name" value="Ankyrin_rpt"/>
</dbReference>